<keyword evidence="3" id="KW-1185">Reference proteome</keyword>
<reference evidence="2" key="1">
    <citation type="submission" date="2020-06" db="EMBL/GenBank/DDBJ databases">
        <title>WGS assembly of Ceratodon purpureus strain R40.</title>
        <authorList>
            <person name="Carey S.B."/>
            <person name="Jenkins J."/>
            <person name="Shu S."/>
            <person name="Lovell J.T."/>
            <person name="Sreedasyam A."/>
            <person name="Maumus F."/>
            <person name="Tiley G.P."/>
            <person name="Fernandez-Pozo N."/>
            <person name="Barry K."/>
            <person name="Chen C."/>
            <person name="Wang M."/>
            <person name="Lipzen A."/>
            <person name="Daum C."/>
            <person name="Saski C.A."/>
            <person name="Payton A.C."/>
            <person name="Mcbreen J.C."/>
            <person name="Conrad R.E."/>
            <person name="Kollar L.M."/>
            <person name="Olsson S."/>
            <person name="Huttunen S."/>
            <person name="Landis J.B."/>
            <person name="Wickett N.J."/>
            <person name="Johnson M.G."/>
            <person name="Rensing S.A."/>
            <person name="Grimwood J."/>
            <person name="Schmutz J."/>
            <person name="Mcdaniel S.F."/>
        </authorList>
    </citation>
    <scope>NUCLEOTIDE SEQUENCE</scope>
    <source>
        <strain evidence="2">R40</strain>
    </source>
</reference>
<organism evidence="2 3">
    <name type="scientific">Ceratodon purpureus</name>
    <name type="common">Fire moss</name>
    <name type="synonym">Dicranum purpureum</name>
    <dbReference type="NCBI Taxonomy" id="3225"/>
    <lineage>
        <taxon>Eukaryota</taxon>
        <taxon>Viridiplantae</taxon>
        <taxon>Streptophyta</taxon>
        <taxon>Embryophyta</taxon>
        <taxon>Bryophyta</taxon>
        <taxon>Bryophytina</taxon>
        <taxon>Bryopsida</taxon>
        <taxon>Dicranidae</taxon>
        <taxon>Pseudoditrichales</taxon>
        <taxon>Ditrichaceae</taxon>
        <taxon>Ceratodon</taxon>
    </lineage>
</organism>
<evidence type="ECO:0008006" key="4">
    <source>
        <dbReference type="Google" id="ProtNLM"/>
    </source>
</evidence>
<dbReference type="AlphaFoldDB" id="A0A8T0GPA0"/>
<dbReference type="EMBL" id="CM026431">
    <property type="protein sequence ID" value="KAG0559548.1"/>
    <property type="molecule type" value="Genomic_DNA"/>
</dbReference>
<keyword evidence="1" id="KW-0732">Signal</keyword>
<comment type="caution">
    <text evidence="2">The sequence shown here is derived from an EMBL/GenBank/DDBJ whole genome shotgun (WGS) entry which is preliminary data.</text>
</comment>
<accession>A0A8T0GPA0</accession>
<evidence type="ECO:0000313" key="2">
    <source>
        <dbReference type="EMBL" id="KAG0559548.1"/>
    </source>
</evidence>
<evidence type="ECO:0000313" key="3">
    <source>
        <dbReference type="Proteomes" id="UP000822688"/>
    </source>
</evidence>
<name>A0A8T0GPA0_CERPU</name>
<feature type="signal peptide" evidence="1">
    <location>
        <begin position="1"/>
        <end position="28"/>
    </location>
</feature>
<sequence length="47" mass="5204">MIPETNINTLSTLSNLILTLLLAPSCFQDSSKVQLREKALTAPRTIF</sequence>
<feature type="chain" id="PRO_5035839333" description="Lipoprotein" evidence="1">
    <location>
        <begin position="29"/>
        <end position="47"/>
    </location>
</feature>
<dbReference type="Proteomes" id="UP000822688">
    <property type="component" value="Chromosome 10"/>
</dbReference>
<proteinExistence type="predicted"/>
<gene>
    <name evidence="2" type="ORF">KC19_10G113600</name>
</gene>
<evidence type="ECO:0000256" key="1">
    <source>
        <dbReference type="SAM" id="SignalP"/>
    </source>
</evidence>
<protein>
    <recommendedName>
        <fullName evidence="4">Lipoprotein</fullName>
    </recommendedName>
</protein>